<keyword evidence="3" id="KW-0813">Transport</keyword>
<gene>
    <name evidence="5" type="ORF">EV645_3836</name>
</gene>
<sequence>MQVPRTPAEKGFSRRTFLRTAGATAIAATGANALASCSSSSPTTTSLIASKLYPSADAQKLNDSFDWGKSSVADPKSSVTITVAHSWSPADFVRQQQFDYFFQKRHPNIKIVAENAGDSSADYLKKYSSQAAGGSLPDVMYNGFGFAQNFIGSGAFLALNDYISGEPNFNPSDFAEVSTGYYKRDGKQYSVPYDCGPVMIYYNKDIFAKAGVALPTAGWKFDDLRNAVLATTSGQGAGKVFGLSLPVTPVDTFWDPVRLSPLGGHYLSDDESQVLLDKPESIAAVEWWMDMYLQKGVFPSPSELQGMSQADAFALGRAAIKVDGSWGAPSLRDQAAFKWGIADWPAGPKGHSTAAVGSAYSITSKSKQQDAAWIYLNEYLSTSGQVFMFASTGKGNMTRKSAWPAYLKSDAAPEGANAIYNALNTYATSTGVVFGPATPQITNAVTPIWDQVMGKSLGVSDACKKIASTIQPLLKKNVAG</sequence>
<dbReference type="CDD" id="cd13585">
    <property type="entry name" value="PBP2_TMBP_like"/>
    <property type="match status" value="1"/>
</dbReference>
<name>A0A4Q7X0A6_9ACTN</name>
<comment type="caution">
    <text evidence="5">The sequence shown here is derived from an EMBL/GenBank/DDBJ whole genome shotgun (WGS) entry which is preliminary data.</text>
</comment>
<comment type="similarity">
    <text evidence="2">Belongs to the bacterial solute-binding protein 1 family.</text>
</comment>
<dbReference type="PANTHER" id="PTHR43649">
    <property type="entry name" value="ARABINOSE-BINDING PROTEIN-RELATED"/>
    <property type="match status" value="1"/>
</dbReference>
<evidence type="ECO:0000313" key="5">
    <source>
        <dbReference type="EMBL" id="RZU16284.1"/>
    </source>
</evidence>
<dbReference type="OrthoDB" id="2531053at2"/>
<evidence type="ECO:0000313" key="6">
    <source>
        <dbReference type="Proteomes" id="UP000292027"/>
    </source>
</evidence>
<dbReference type="Proteomes" id="UP000292027">
    <property type="component" value="Unassembled WGS sequence"/>
</dbReference>
<dbReference type="SUPFAM" id="SSF53850">
    <property type="entry name" value="Periplasmic binding protein-like II"/>
    <property type="match status" value="1"/>
</dbReference>
<evidence type="ECO:0000256" key="2">
    <source>
        <dbReference type="ARBA" id="ARBA00008520"/>
    </source>
</evidence>
<keyword evidence="6" id="KW-1185">Reference proteome</keyword>
<dbReference type="InterPro" id="IPR006311">
    <property type="entry name" value="TAT_signal"/>
</dbReference>
<dbReference type="GO" id="GO:0030313">
    <property type="term" value="C:cell envelope"/>
    <property type="evidence" value="ECO:0007669"/>
    <property type="project" value="UniProtKB-SubCell"/>
</dbReference>
<accession>A0A4Q7X0A6</accession>
<dbReference type="AlphaFoldDB" id="A0A4Q7X0A6"/>
<dbReference type="Pfam" id="PF01547">
    <property type="entry name" value="SBP_bac_1"/>
    <property type="match status" value="1"/>
</dbReference>
<evidence type="ECO:0000256" key="1">
    <source>
        <dbReference type="ARBA" id="ARBA00004196"/>
    </source>
</evidence>
<evidence type="ECO:0000256" key="3">
    <source>
        <dbReference type="ARBA" id="ARBA00022448"/>
    </source>
</evidence>
<comment type="subcellular location">
    <subcellularLocation>
        <location evidence="1">Cell envelope</location>
    </subcellularLocation>
</comment>
<dbReference type="PROSITE" id="PS51318">
    <property type="entry name" value="TAT"/>
    <property type="match status" value="1"/>
</dbReference>
<dbReference type="InterPro" id="IPR050490">
    <property type="entry name" value="Bact_solute-bd_prot1"/>
</dbReference>
<dbReference type="Gene3D" id="3.40.190.10">
    <property type="entry name" value="Periplasmic binding protein-like II"/>
    <property type="match status" value="1"/>
</dbReference>
<reference evidence="5 6" key="1">
    <citation type="journal article" date="2015" name="Stand. Genomic Sci.">
        <title>Genomic Encyclopedia of Bacterial and Archaeal Type Strains, Phase III: the genomes of soil and plant-associated and newly described type strains.</title>
        <authorList>
            <person name="Whitman W.B."/>
            <person name="Woyke T."/>
            <person name="Klenk H.P."/>
            <person name="Zhou Y."/>
            <person name="Lilburn T.G."/>
            <person name="Beck B.J."/>
            <person name="De Vos P."/>
            <person name="Vandamme P."/>
            <person name="Eisen J.A."/>
            <person name="Garrity G."/>
            <person name="Hugenholtz P."/>
            <person name="Kyrpides N.C."/>
        </authorList>
    </citation>
    <scope>NUCLEOTIDE SEQUENCE [LARGE SCALE GENOMIC DNA]</scope>
    <source>
        <strain evidence="5 6">VKM Ac-2540</strain>
    </source>
</reference>
<dbReference type="InterPro" id="IPR006059">
    <property type="entry name" value="SBP"/>
</dbReference>
<proteinExistence type="inferred from homology"/>
<protein>
    <submittedName>
        <fullName evidence="5">Carbohydrate ABC transporter substrate-binding protein (CUT1 family)</fullName>
    </submittedName>
</protein>
<dbReference type="EMBL" id="SHKR01000012">
    <property type="protein sequence ID" value="RZU16284.1"/>
    <property type="molecule type" value="Genomic_DNA"/>
</dbReference>
<evidence type="ECO:0000256" key="4">
    <source>
        <dbReference type="ARBA" id="ARBA00022729"/>
    </source>
</evidence>
<organism evidence="5 6">
    <name type="scientific">Kribbella rubisoli</name>
    <dbReference type="NCBI Taxonomy" id="3075929"/>
    <lineage>
        <taxon>Bacteria</taxon>
        <taxon>Bacillati</taxon>
        <taxon>Actinomycetota</taxon>
        <taxon>Actinomycetes</taxon>
        <taxon>Propionibacteriales</taxon>
        <taxon>Kribbellaceae</taxon>
        <taxon>Kribbella</taxon>
    </lineage>
</organism>
<dbReference type="PANTHER" id="PTHR43649:SF31">
    <property type="entry name" value="SN-GLYCEROL-3-PHOSPHATE-BINDING PERIPLASMIC PROTEIN UGPB"/>
    <property type="match status" value="1"/>
</dbReference>
<dbReference type="RefSeq" id="WP_130445209.1">
    <property type="nucleotide sequence ID" value="NZ_SHKR01000012.1"/>
</dbReference>
<keyword evidence="4" id="KW-0732">Signal</keyword>